<organism evidence="1 2">
    <name type="scientific">Daphnia magna</name>
    <dbReference type="NCBI Taxonomy" id="35525"/>
    <lineage>
        <taxon>Eukaryota</taxon>
        <taxon>Metazoa</taxon>
        <taxon>Ecdysozoa</taxon>
        <taxon>Arthropoda</taxon>
        <taxon>Crustacea</taxon>
        <taxon>Branchiopoda</taxon>
        <taxon>Diplostraca</taxon>
        <taxon>Cladocera</taxon>
        <taxon>Anomopoda</taxon>
        <taxon>Daphniidae</taxon>
        <taxon>Daphnia</taxon>
    </lineage>
</organism>
<protein>
    <submittedName>
        <fullName evidence="1">Uncharacterized protein</fullName>
    </submittedName>
</protein>
<evidence type="ECO:0000313" key="1">
    <source>
        <dbReference type="EMBL" id="KAK4023968.1"/>
    </source>
</evidence>
<comment type="caution">
    <text evidence="1">The sequence shown here is derived from an EMBL/GenBank/DDBJ whole genome shotgun (WGS) entry which is preliminary data.</text>
</comment>
<gene>
    <name evidence="1" type="ORF">OUZ56_009360</name>
</gene>
<sequence length="76" mass="8344">MEYLSDSHELRIEAVLKYQQLISIELMSAVRVGALVLRVTYLLVDNFCSALLTDDAMLSLSKGVAHSVPASDFTSP</sequence>
<proteinExistence type="predicted"/>
<reference evidence="1 2" key="1">
    <citation type="journal article" date="2023" name="Nucleic Acids Res.">
        <title>The hologenome of Daphnia magna reveals possible DNA methylation and microbiome-mediated evolution of the host genome.</title>
        <authorList>
            <person name="Chaturvedi A."/>
            <person name="Li X."/>
            <person name="Dhandapani V."/>
            <person name="Marshall H."/>
            <person name="Kissane S."/>
            <person name="Cuenca-Cambronero M."/>
            <person name="Asole G."/>
            <person name="Calvet F."/>
            <person name="Ruiz-Romero M."/>
            <person name="Marangio P."/>
            <person name="Guigo R."/>
            <person name="Rago D."/>
            <person name="Mirbahai L."/>
            <person name="Eastwood N."/>
            <person name="Colbourne J.K."/>
            <person name="Zhou J."/>
            <person name="Mallon E."/>
            <person name="Orsini L."/>
        </authorList>
    </citation>
    <scope>NUCLEOTIDE SEQUENCE [LARGE SCALE GENOMIC DNA]</scope>
    <source>
        <strain evidence="1">LRV0_1</strain>
    </source>
</reference>
<keyword evidence="2" id="KW-1185">Reference proteome</keyword>
<name>A0ABR0AG65_9CRUS</name>
<evidence type="ECO:0000313" key="2">
    <source>
        <dbReference type="Proteomes" id="UP001234178"/>
    </source>
</evidence>
<dbReference type="Proteomes" id="UP001234178">
    <property type="component" value="Unassembled WGS sequence"/>
</dbReference>
<dbReference type="EMBL" id="JAOYFB010000037">
    <property type="protein sequence ID" value="KAK4023968.1"/>
    <property type="molecule type" value="Genomic_DNA"/>
</dbReference>
<accession>A0ABR0AG65</accession>